<dbReference type="RefSeq" id="WP_106135521.1">
    <property type="nucleotide sequence ID" value="NZ_PVTR01000019.1"/>
</dbReference>
<dbReference type="Proteomes" id="UP000238157">
    <property type="component" value="Unassembled WGS sequence"/>
</dbReference>
<evidence type="ECO:0000313" key="2">
    <source>
        <dbReference type="Proteomes" id="UP000238157"/>
    </source>
</evidence>
<evidence type="ECO:0000313" key="1">
    <source>
        <dbReference type="EMBL" id="PRY84576.1"/>
    </source>
</evidence>
<name>A0A2T0WD50_9BACT</name>
<comment type="caution">
    <text evidence="1">The sequence shown here is derived from an EMBL/GenBank/DDBJ whole genome shotgun (WGS) entry which is preliminary data.</text>
</comment>
<keyword evidence="2" id="KW-1185">Reference proteome</keyword>
<dbReference type="InterPro" id="IPR040837">
    <property type="entry name" value="Bact_RF_family7"/>
</dbReference>
<gene>
    <name evidence="1" type="ORF">CLW00_11937</name>
</gene>
<dbReference type="Pfam" id="PF18849">
    <property type="entry name" value="baeRF_family7"/>
    <property type="match status" value="1"/>
</dbReference>
<protein>
    <submittedName>
        <fullName evidence="1">Uncharacterized protein</fullName>
    </submittedName>
</protein>
<organism evidence="1 2">
    <name type="scientific">Mongoliibacter ruber</name>
    <dbReference type="NCBI Taxonomy" id="1750599"/>
    <lineage>
        <taxon>Bacteria</taxon>
        <taxon>Pseudomonadati</taxon>
        <taxon>Bacteroidota</taxon>
        <taxon>Cytophagia</taxon>
        <taxon>Cytophagales</taxon>
        <taxon>Cyclobacteriaceae</taxon>
        <taxon>Mongoliibacter</taxon>
    </lineage>
</organism>
<reference evidence="1 2" key="1">
    <citation type="submission" date="2018-03" db="EMBL/GenBank/DDBJ databases">
        <title>Genomic Encyclopedia of Archaeal and Bacterial Type Strains, Phase II (KMG-II): from individual species to whole genera.</title>
        <authorList>
            <person name="Goeker M."/>
        </authorList>
    </citation>
    <scope>NUCLEOTIDE SEQUENCE [LARGE SCALE GENOMIC DNA]</scope>
    <source>
        <strain evidence="1 2">DSM 27929</strain>
    </source>
</reference>
<dbReference type="EMBL" id="PVTR01000019">
    <property type="protein sequence ID" value="PRY84576.1"/>
    <property type="molecule type" value="Genomic_DNA"/>
</dbReference>
<accession>A0A2T0WD50</accession>
<dbReference type="OrthoDB" id="4393931at2"/>
<proteinExistence type="predicted"/>
<dbReference type="AlphaFoldDB" id="A0A2T0WD50"/>
<sequence>MEIFNRNDFINLSKKKANPFISIYSPTSRQSSDGYKKDQIHFKNQLKDVTVKLEKEYKMEDTEINNLLAPASTLLENHKFWQTNSDLLACFISEDGMEMIKVPIDLKDGQNFVGSKPMLLPMIPELSDDGHYYILLLNLDQIRLYEATRNTVQEIILDPEEVAVSFTTEEEEDENQKQLHGQGGVGKAGAMFHGHAGGSDEEKKVTILNYFHRMTNMLEPKLYNNPLPLVLAGVDYLIPIFKEASKYNHLLDGHVSGAYGEKDMMTLHQKSWEVVAPFFEKERTKRKETYDQKAADGLAISNDKLKIIKAALTGGIDTLLVNANHTHLFGSYDPENHQIELTDKQENGGHCLIDEAAARVVEFKGKVYMVEEENMPEEAQIAAILRYPI</sequence>